<evidence type="ECO:0000313" key="8">
    <source>
        <dbReference type="Proteomes" id="UP000077381"/>
    </source>
</evidence>
<dbReference type="AlphaFoldDB" id="A0A177HVP5"/>
<dbReference type="InterPro" id="IPR039425">
    <property type="entry name" value="RNA_pol_sigma-70-like"/>
</dbReference>
<dbReference type="EMBL" id="LOHS01000057">
    <property type="protein sequence ID" value="OAH14750.1"/>
    <property type="molecule type" value="Genomic_DNA"/>
</dbReference>
<accession>A0A177HVP5</accession>
<evidence type="ECO:0000256" key="1">
    <source>
        <dbReference type="ARBA" id="ARBA00023015"/>
    </source>
</evidence>
<feature type="compositionally biased region" description="Pro residues" evidence="5">
    <location>
        <begin position="318"/>
        <end position="338"/>
    </location>
</feature>
<dbReference type="STRING" id="1716141.STSP_18370"/>
<dbReference type="GO" id="GO:0016987">
    <property type="term" value="F:sigma factor activity"/>
    <property type="evidence" value="ECO:0007669"/>
    <property type="project" value="UniProtKB-KW"/>
</dbReference>
<protein>
    <submittedName>
        <fullName evidence="7">RNA polymerase sigma factor RpoE</fullName>
    </submittedName>
</protein>
<dbReference type="PANTHER" id="PTHR43133">
    <property type="entry name" value="RNA POLYMERASE ECF-TYPE SIGMA FACTO"/>
    <property type="match status" value="1"/>
</dbReference>
<feature type="region of interest" description="Disordered" evidence="5">
    <location>
        <begin position="301"/>
        <end position="381"/>
    </location>
</feature>
<dbReference type="GO" id="GO:0006352">
    <property type="term" value="P:DNA-templated transcription initiation"/>
    <property type="evidence" value="ECO:0007669"/>
    <property type="project" value="InterPro"/>
</dbReference>
<gene>
    <name evidence="7" type="ORF">STSP_18370</name>
</gene>
<organism evidence="7 8">
    <name type="scientific">Streptomyces jeddahensis</name>
    <dbReference type="NCBI Taxonomy" id="1716141"/>
    <lineage>
        <taxon>Bacteria</taxon>
        <taxon>Bacillati</taxon>
        <taxon>Actinomycetota</taxon>
        <taxon>Actinomycetes</taxon>
        <taxon>Kitasatosporales</taxon>
        <taxon>Streptomycetaceae</taxon>
        <taxon>Streptomyces</taxon>
    </lineage>
</organism>
<proteinExistence type="predicted"/>
<dbReference type="RefSeq" id="WP_067274459.1">
    <property type="nucleotide sequence ID" value="NZ_LOHS01000057.1"/>
</dbReference>
<dbReference type="Proteomes" id="UP000077381">
    <property type="component" value="Unassembled WGS sequence"/>
</dbReference>
<dbReference type="PANTHER" id="PTHR43133:SF8">
    <property type="entry name" value="RNA POLYMERASE SIGMA FACTOR HI_1459-RELATED"/>
    <property type="match status" value="1"/>
</dbReference>
<dbReference type="InterPro" id="IPR014284">
    <property type="entry name" value="RNA_pol_sigma-70_dom"/>
</dbReference>
<dbReference type="InterPro" id="IPR013325">
    <property type="entry name" value="RNA_pol_sigma_r2"/>
</dbReference>
<keyword evidence="2" id="KW-0731">Sigma factor</keyword>
<dbReference type="InterPro" id="IPR007627">
    <property type="entry name" value="RNA_pol_sigma70_r2"/>
</dbReference>
<keyword evidence="3" id="KW-0238">DNA-binding</keyword>
<evidence type="ECO:0000256" key="2">
    <source>
        <dbReference type="ARBA" id="ARBA00023082"/>
    </source>
</evidence>
<evidence type="ECO:0000313" key="7">
    <source>
        <dbReference type="EMBL" id="OAH14750.1"/>
    </source>
</evidence>
<evidence type="ECO:0000259" key="6">
    <source>
        <dbReference type="Pfam" id="PF04542"/>
    </source>
</evidence>
<evidence type="ECO:0000256" key="5">
    <source>
        <dbReference type="SAM" id="MobiDB-lite"/>
    </source>
</evidence>
<keyword evidence="1" id="KW-0805">Transcription regulation</keyword>
<keyword evidence="4" id="KW-0804">Transcription</keyword>
<evidence type="ECO:0000256" key="3">
    <source>
        <dbReference type="ARBA" id="ARBA00023125"/>
    </source>
</evidence>
<comment type="caution">
    <text evidence="7">The sequence shown here is derived from an EMBL/GenBank/DDBJ whole genome shotgun (WGS) entry which is preliminary data.</text>
</comment>
<feature type="compositionally biased region" description="Low complexity" evidence="5">
    <location>
        <begin position="308"/>
        <end position="317"/>
    </location>
</feature>
<dbReference type="PATRIC" id="fig|1716141.3.peg.1928"/>
<name>A0A177HVP5_9ACTN</name>
<dbReference type="Pfam" id="PF04542">
    <property type="entry name" value="Sigma70_r2"/>
    <property type="match status" value="1"/>
</dbReference>
<sequence length="553" mass="59236">MDGRQWRGTITAAQAGDRQALDDLVAGWLPLVYNIVGRALNGHADVDDVVQETMLRAVHGLGSLRDPDSFRSWLVAIAMRQVRERARRNAGTRELAEGADSAADFAELTVLRLQLEGQRREVAEAVRWLDDDDRQLLSLWWLEVAGELTRRELAAAVGISRQHAAVRVQRMKGRLETARGIVRALESSCTELRKLTLRWDGRTDSVWRKRFARHIRGCGRCGGPSEGLVPAERLLVGLALVPVPAGFALSFALGGKTAVAAAVPVAWSAKVLGVLSKPAVAVTAGATLAAGGAYVVVEQPDAPPPQAAAPTAASTARPRPPAPSPTPSRSPSPSPSRPPTRTVDLYGTVVDAVDRAPDPNARPAALPHRPETGITSTGGPHAVMQHRGDSVTLEGRGYVLVRWQLAPKYRPGQVVMPSWTGLKGKLFHVASGGGRRMDDPLAGSPDGYDTGMGGPSIGYAVLPPGTQQMWQNEYFYVDGSVTLTVNERGCDYGLSVFPSSWDAATEDIMTGPDQGVIRYGLVRDNGKDTAPVPQYVTRATPSDPATVPQRSRV</sequence>
<dbReference type="SUPFAM" id="SSF88946">
    <property type="entry name" value="Sigma2 domain of RNA polymerase sigma factors"/>
    <property type="match status" value="1"/>
</dbReference>
<reference evidence="7 8" key="1">
    <citation type="submission" date="2015-12" db="EMBL/GenBank/DDBJ databases">
        <title>Genome sequence of Streptomyces sp. G25.</title>
        <authorList>
            <person name="Poehlein A."/>
            <person name="Roettig A."/>
            <person name="Hiessl S."/>
            <person name="Hauschild P."/>
            <person name="Schauer J."/>
            <person name="Madkour M.H."/>
            <person name="Al-Ansari A.M."/>
            <person name="Almakishah N.H."/>
            <person name="Steinbuechel A."/>
            <person name="Daniel R."/>
        </authorList>
    </citation>
    <scope>NUCLEOTIDE SEQUENCE [LARGE SCALE GENOMIC DNA]</scope>
    <source>
        <strain evidence="8">G25(2015)</strain>
    </source>
</reference>
<dbReference type="NCBIfam" id="TIGR02937">
    <property type="entry name" value="sigma70-ECF"/>
    <property type="match status" value="1"/>
</dbReference>
<keyword evidence="8" id="KW-1185">Reference proteome</keyword>
<dbReference type="GO" id="GO:0003677">
    <property type="term" value="F:DNA binding"/>
    <property type="evidence" value="ECO:0007669"/>
    <property type="project" value="UniProtKB-KW"/>
</dbReference>
<evidence type="ECO:0000256" key="4">
    <source>
        <dbReference type="ARBA" id="ARBA00023163"/>
    </source>
</evidence>
<feature type="domain" description="RNA polymerase sigma-70 region 2" evidence="6">
    <location>
        <begin position="24"/>
        <end position="90"/>
    </location>
</feature>
<dbReference type="Gene3D" id="1.10.1740.10">
    <property type="match status" value="1"/>
</dbReference>